<evidence type="ECO:0000259" key="2">
    <source>
        <dbReference type="PROSITE" id="PS50104"/>
    </source>
</evidence>
<gene>
    <name evidence="3" type="ORF">FSB_LOCUS1091</name>
</gene>
<dbReference type="GO" id="GO:0043531">
    <property type="term" value="F:ADP binding"/>
    <property type="evidence" value="ECO:0007669"/>
    <property type="project" value="InterPro"/>
</dbReference>
<name>A0A2N9EF29_FAGSY</name>
<protein>
    <recommendedName>
        <fullName evidence="2">TIR domain-containing protein</fullName>
    </recommendedName>
</protein>
<dbReference type="EMBL" id="OIVN01000047">
    <property type="protein sequence ID" value="SPC73209.1"/>
    <property type="molecule type" value="Genomic_DNA"/>
</dbReference>
<feature type="domain" description="TIR" evidence="2">
    <location>
        <begin position="34"/>
        <end position="196"/>
    </location>
</feature>
<dbReference type="SUPFAM" id="SSF52058">
    <property type="entry name" value="L domain-like"/>
    <property type="match status" value="1"/>
</dbReference>
<dbReference type="AlphaFoldDB" id="A0A2N9EF29"/>
<accession>A0A2N9EF29</accession>
<dbReference type="InterPro" id="IPR027417">
    <property type="entry name" value="P-loop_NTPase"/>
</dbReference>
<dbReference type="SMART" id="SM00255">
    <property type="entry name" value="TIR"/>
    <property type="match status" value="1"/>
</dbReference>
<dbReference type="Gene3D" id="3.80.10.10">
    <property type="entry name" value="Ribonuclease Inhibitor"/>
    <property type="match status" value="1"/>
</dbReference>
<dbReference type="PANTHER" id="PTHR11017:SF570">
    <property type="entry name" value="DISEASE RESISTANCE PROTEIN (TIR-NBS CLASS)-RELATED"/>
    <property type="match status" value="1"/>
</dbReference>
<dbReference type="InterPro" id="IPR032675">
    <property type="entry name" value="LRR_dom_sf"/>
</dbReference>
<dbReference type="PANTHER" id="PTHR11017">
    <property type="entry name" value="LEUCINE-RICH REPEAT-CONTAINING PROTEIN"/>
    <property type="match status" value="1"/>
</dbReference>
<evidence type="ECO:0000313" key="3">
    <source>
        <dbReference type="EMBL" id="SPC73209.1"/>
    </source>
</evidence>
<organism evidence="3">
    <name type="scientific">Fagus sylvatica</name>
    <name type="common">Beechnut</name>
    <dbReference type="NCBI Taxonomy" id="28930"/>
    <lineage>
        <taxon>Eukaryota</taxon>
        <taxon>Viridiplantae</taxon>
        <taxon>Streptophyta</taxon>
        <taxon>Embryophyta</taxon>
        <taxon>Tracheophyta</taxon>
        <taxon>Spermatophyta</taxon>
        <taxon>Magnoliopsida</taxon>
        <taxon>eudicotyledons</taxon>
        <taxon>Gunneridae</taxon>
        <taxon>Pentapetalae</taxon>
        <taxon>rosids</taxon>
        <taxon>fabids</taxon>
        <taxon>Fagales</taxon>
        <taxon>Fagaceae</taxon>
        <taxon>Fagus</taxon>
    </lineage>
</organism>
<evidence type="ECO:0000256" key="1">
    <source>
        <dbReference type="ARBA" id="ARBA00023027"/>
    </source>
</evidence>
<dbReference type="InterPro" id="IPR044974">
    <property type="entry name" value="Disease_R_plants"/>
</dbReference>
<dbReference type="Pfam" id="PF01582">
    <property type="entry name" value="TIR"/>
    <property type="match status" value="1"/>
</dbReference>
<dbReference type="GO" id="GO:0006952">
    <property type="term" value="P:defense response"/>
    <property type="evidence" value="ECO:0007669"/>
    <property type="project" value="InterPro"/>
</dbReference>
<reference evidence="3" key="1">
    <citation type="submission" date="2018-02" db="EMBL/GenBank/DDBJ databases">
        <authorList>
            <person name="Cohen D.B."/>
            <person name="Kent A.D."/>
        </authorList>
    </citation>
    <scope>NUCLEOTIDE SEQUENCE</scope>
</reference>
<dbReference type="Pfam" id="PF00931">
    <property type="entry name" value="NB-ARC"/>
    <property type="match status" value="1"/>
</dbReference>
<dbReference type="InterPro" id="IPR000157">
    <property type="entry name" value="TIR_dom"/>
</dbReference>
<proteinExistence type="predicted"/>
<keyword evidence="1" id="KW-0520">NAD</keyword>
<dbReference type="PROSITE" id="PS50104">
    <property type="entry name" value="TIR"/>
    <property type="match status" value="1"/>
</dbReference>
<dbReference type="SUPFAM" id="SSF52540">
    <property type="entry name" value="P-loop containing nucleoside triphosphate hydrolases"/>
    <property type="match status" value="1"/>
</dbReference>
<dbReference type="SUPFAM" id="SSF52200">
    <property type="entry name" value="Toll/Interleukin receptor TIR domain"/>
    <property type="match status" value="1"/>
</dbReference>
<dbReference type="Gene3D" id="3.40.50.300">
    <property type="entry name" value="P-loop containing nucleotide triphosphate hydrolases"/>
    <property type="match status" value="1"/>
</dbReference>
<dbReference type="InterPro" id="IPR035897">
    <property type="entry name" value="Toll_tir_struct_dom_sf"/>
</dbReference>
<dbReference type="InterPro" id="IPR002182">
    <property type="entry name" value="NB-ARC"/>
</dbReference>
<dbReference type="Gene3D" id="3.40.50.10140">
    <property type="entry name" value="Toll/interleukin-1 receptor homology (TIR) domain"/>
    <property type="match status" value="1"/>
</dbReference>
<dbReference type="PRINTS" id="PR00364">
    <property type="entry name" value="DISEASERSIST"/>
</dbReference>
<dbReference type="GO" id="GO:0007165">
    <property type="term" value="P:signal transduction"/>
    <property type="evidence" value="ECO:0007669"/>
    <property type="project" value="InterPro"/>
</dbReference>
<dbReference type="FunFam" id="3.40.50.10140:FF:000007">
    <property type="entry name" value="Disease resistance protein (TIR-NBS-LRR class)"/>
    <property type="match status" value="1"/>
</dbReference>
<sequence length="577" mass="65656">MACLTNKGASSSSSFTEQQAIKGASSSSSFTERCRYDVFLSFRGEDTRNGFTGHLNGILHYHGINTFIDDELPKGEEISAELLEAIESSRISIIVFSQNFASSTWCLDELVKILECKKNNGQTVLPVFYNVDPSDIRNQKGKFGEALAKHEERFKNNMERVQEWREALNEAGKISGWHYKNDCPQFGFIQNIFEEISNVKSNRTKVFVVKYPVGIDSRVNDINLFLDIKSNDVCMVGIYGLPGVGKTTIAKVIFNMIACRFEGSSFIENVRENSRTSDGILQLQETLYSEILGGRHLKVGSVSKRTNLIMEGLQHKRILLVLDDVEKLVHVENLLGNCDWFASGSKIIITTRNKHVLANLREGGRVTYYNYEVEELCYDEAHELFCQHAFKSKKPKEGYLELGSEETRGITLCLPQPRNMQLGFEKMKKLKYLKVHNVIYEDLKYLSNGLRLLDWSEFPLSSLPSTFGQNLVALNLPRSHIELDDHFERCRFNTLKHMNFHSCKNIRKVPDLSVIAPNIKLLDLCKCENLVEIHESVGLLDQLEYCLDEFPDIPCYISIYMLARAPPDSDPHTLMAA</sequence>